<proteinExistence type="predicted"/>
<comment type="caution">
    <text evidence="1">The sequence shown here is derived from an EMBL/GenBank/DDBJ whole genome shotgun (WGS) entry which is preliminary data.</text>
</comment>
<organism evidence="1 2">
    <name type="scientific">Xanthomonas vesicatoria</name>
    <dbReference type="NCBI Taxonomy" id="56460"/>
    <lineage>
        <taxon>Bacteria</taxon>
        <taxon>Pseudomonadati</taxon>
        <taxon>Pseudomonadota</taxon>
        <taxon>Gammaproteobacteria</taxon>
        <taxon>Lysobacterales</taxon>
        <taxon>Lysobacteraceae</taxon>
        <taxon>Xanthomonas</taxon>
    </lineage>
</organism>
<dbReference type="Pfam" id="PF04343">
    <property type="entry name" value="DUF488"/>
    <property type="match status" value="1"/>
</dbReference>
<dbReference type="PIRSF" id="PIRSF024492">
    <property type="entry name" value="UCP024492"/>
    <property type="match status" value="1"/>
</dbReference>
<gene>
    <name evidence="1" type="ORF">OR61_10585</name>
</gene>
<evidence type="ECO:0000313" key="2">
    <source>
        <dbReference type="Proteomes" id="UP000030969"/>
    </source>
</evidence>
<dbReference type="PANTHER" id="PTHR39337">
    <property type="entry name" value="BLR5642 PROTEIN"/>
    <property type="match status" value="1"/>
</dbReference>
<evidence type="ECO:0008006" key="3">
    <source>
        <dbReference type="Google" id="ProtNLM"/>
    </source>
</evidence>
<reference evidence="1 2" key="1">
    <citation type="submission" date="2014-11" db="EMBL/GenBank/DDBJ databases">
        <title>Draft Genome Sequences of Xanthomonas vesicatoria Strains from the Balkan Peninsula.</title>
        <authorList>
            <person name="Vancheva T."/>
            <person name="Lefeuvre P."/>
            <person name="Bogatzevska N."/>
            <person name="Moncheva P."/>
            <person name="Koebnik R."/>
        </authorList>
    </citation>
    <scope>NUCLEOTIDE SEQUENCE [LARGE SCALE GENOMIC DNA]</scope>
    <source>
        <strain evidence="1 2">53M</strain>
    </source>
</reference>
<dbReference type="PANTHER" id="PTHR39337:SF1">
    <property type="entry name" value="BLR5642 PROTEIN"/>
    <property type="match status" value="1"/>
</dbReference>
<dbReference type="AlphaFoldDB" id="A0AAJ0IYT5"/>
<dbReference type="InterPro" id="IPR014519">
    <property type="entry name" value="UCP024492"/>
</dbReference>
<dbReference type="Proteomes" id="UP000030969">
    <property type="component" value="Unassembled WGS sequence"/>
</dbReference>
<dbReference type="RefSeq" id="WP_039422988.1">
    <property type="nucleotide sequence ID" value="NZ_JSXZ01000063.1"/>
</dbReference>
<dbReference type="InterPro" id="IPR007438">
    <property type="entry name" value="DUF488"/>
</dbReference>
<evidence type="ECO:0000313" key="1">
    <source>
        <dbReference type="EMBL" id="KHM94935.1"/>
    </source>
</evidence>
<sequence>MHDKTATAIADMAAPRDADDAIETVWTIGHSTKSWETFVALLKAHDIQALVDVRRFPGSRRYPWFASDTMEQALQVESVRYVWLPQLGGRRNAQPGSPNGGWRNAAFQGYADHMTSAEFEDGLAQVLALARVHRTTLMCAEAVWWQCHRRLIADLLLHRGCRVLHVLSEKPAQPHQLNPDARAVGRDLIYPPLQAGLFCAD</sequence>
<accession>A0AAJ0IYT5</accession>
<name>A0AAJ0IYT5_9XANT</name>
<protein>
    <recommendedName>
        <fullName evidence="3">DNA repair protein</fullName>
    </recommendedName>
</protein>
<dbReference type="EMBL" id="JSYJ01000052">
    <property type="protein sequence ID" value="KHM94935.1"/>
    <property type="molecule type" value="Genomic_DNA"/>
</dbReference>